<accession>A0AA38G4F3</accession>
<dbReference type="GO" id="GO:0007023">
    <property type="term" value="P:post-chaperonin tubulin folding pathway"/>
    <property type="evidence" value="ECO:0007669"/>
    <property type="project" value="InterPro"/>
</dbReference>
<dbReference type="Proteomes" id="UP000824469">
    <property type="component" value="Unassembled WGS sequence"/>
</dbReference>
<dbReference type="InterPro" id="IPR022577">
    <property type="entry name" value="TBCD_C"/>
</dbReference>
<comment type="caution">
    <text evidence="2">The sequence shown here is derived from an EMBL/GenBank/DDBJ whole genome shotgun (WGS) entry which is preliminary data.</text>
</comment>
<organism evidence="2 3">
    <name type="scientific">Taxus chinensis</name>
    <name type="common">Chinese yew</name>
    <name type="synonym">Taxus wallichiana var. chinensis</name>
    <dbReference type="NCBI Taxonomy" id="29808"/>
    <lineage>
        <taxon>Eukaryota</taxon>
        <taxon>Viridiplantae</taxon>
        <taxon>Streptophyta</taxon>
        <taxon>Embryophyta</taxon>
        <taxon>Tracheophyta</taxon>
        <taxon>Spermatophyta</taxon>
        <taxon>Pinopsida</taxon>
        <taxon>Pinidae</taxon>
        <taxon>Conifers II</taxon>
        <taxon>Cupressales</taxon>
        <taxon>Taxaceae</taxon>
        <taxon>Taxus</taxon>
    </lineage>
</organism>
<proteinExistence type="predicted"/>
<keyword evidence="3" id="KW-1185">Reference proteome</keyword>
<dbReference type="GO" id="GO:0048487">
    <property type="term" value="F:beta-tubulin binding"/>
    <property type="evidence" value="ECO:0007669"/>
    <property type="project" value="InterPro"/>
</dbReference>
<dbReference type="GO" id="GO:0007021">
    <property type="term" value="P:tubulin complex assembly"/>
    <property type="evidence" value="ECO:0007669"/>
    <property type="project" value="InterPro"/>
</dbReference>
<feature type="domain" description="Tubulin-folding cofactor D C-terminal" evidence="1">
    <location>
        <begin position="5"/>
        <end position="90"/>
    </location>
</feature>
<dbReference type="PANTHER" id="PTHR12658">
    <property type="entry name" value="BETA-TUBULIN COFACTOR D"/>
    <property type="match status" value="1"/>
</dbReference>
<sequence>ALSGSFRCLVHFLQFSEYRVAVLSGLVICIGGLAESLRKASLSSLLEYLQVSNDGEPEINKEKAKWLSIDLLQILRCYPKVDRVVIPTLK</sequence>
<evidence type="ECO:0000313" key="3">
    <source>
        <dbReference type="Proteomes" id="UP000824469"/>
    </source>
</evidence>
<feature type="non-terminal residue" evidence="2">
    <location>
        <position position="1"/>
    </location>
</feature>
<dbReference type="AlphaFoldDB" id="A0AA38G4F3"/>
<protein>
    <recommendedName>
        <fullName evidence="1">Tubulin-folding cofactor D C-terminal domain-containing protein</fullName>
    </recommendedName>
</protein>
<dbReference type="EMBL" id="JAHRHJ020000005">
    <property type="protein sequence ID" value="KAH9316186.1"/>
    <property type="molecule type" value="Genomic_DNA"/>
</dbReference>
<dbReference type="Pfam" id="PF12612">
    <property type="entry name" value="TFCD_C"/>
    <property type="match status" value="1"/>
</dbReference>
<name>A0AA38G4F3_TAXCH</name>
<dbReference type="InterPro" id="IPR033162">
    <property type="entry name" value="TBCD"/>
</dbReference>
<dbReference type="GO" id="GO:0000226">
    <property type="term" value="P:microtubule cytoskeleton organization"/>
    <property type="evidence" value="ECO:0007669"/>
    <property type="project" value="TreeGrafter"/>
</dbReference>
<evidence type="ECO:0000259" key="1">
    <source>
        <dbReference type="Pfam" id="PF12612"/>
    </source>
</evidence>
<dbReference type="PANTHER" id="PTHR12658:SF0">
    <property type="entry name" value="TUBULIN-SPECIFIC CHAPERONE D"/>
    <property type="match status" value="1"/>
</dbReference>
<gene>
    <name evidence="2" type="ORF">KI387_024813</name>
</gene>
<evidence type="ECO:0000313" key="2">
    <source>
        <dbReference type="EMBL" id="KAH9316186.1"/>
    </source>
</evidence>
<feature type="non-terminal residue" evidence="2">
    <location>
        <position position="90"/>
    </location>
</feature>
<reference evidence="2 3" key="1">
    <citation type="journal article" date="2021" name="Nat. Plants">
        <title>The Taxus genome provides insights into paclitaxel biosynthesis.</title>
        <authorList>
            <person name="Xiong X."/>
            <person name="Gou J."/>
            <person name="Liao Q."/>
            <person name="Li Y."/>
            <person name="Zhou Q."/>
            <person name="Bi G."/>
            <person name="Li C."/>
            <person name="Du R."/>
            <person name="Wang X."/>
            <person name="Sun T."/>
            <person name="Guo L."/>
            <person name="Liang H."/>
            <person name="Lu P."/>
            <person name="Wu Y."/>
            <person name="Zhang Z."/>
            <person name="Ro D.K."/>
            <person name="Shang Y."/>
            <person name="Huang S."/>
            <person name="Yan J."/>
        </authorList>
    </citation>
    <scope>NUCLEOTIDE SEQUENCE [LARGE SCALE GENOMIC DNA]</scope>
    <source>
        <strain evidence="2">Ta-2019</strain>
    </source>
</reference>
<dbReference type="GO" id="GO:0005096">
    <property type="term" value="F:GTPase activator activity"/>
    <property type="evidence" value="ECO:0007669"/>
    <property type="project" value="InterPro"/>
</dbReference>